<reference evidence="3" key="1">
    <citation type="submission" date="2020-11" db="EMBL/GenBank/DDBJ databases">
        <authorList>
            <person name="Tran Van P."/>
        </authorList>
    </citation>
    <scope>NUCLEOTIDE SEQUENCE</scope>
</reference>
<feature type="compositionally biased region" description="Basic and acidic residues" evidence="1">
    <location>
        <begin position="38"/>
        <end position="65"/>
    </location>
</feature>
<dbReference type="OrthoDB" id="10255969at2759"/>
<dbReference type="AlphaFoldDB" id="A0A7R9A025"/>
<dbReference type="EMBL" id="OB697198">
    <property type="protein sequence ID" value="CAD7238161.1"/>
    <property type="molecule type" value="Genomic_DNA"/>
</dbReference>
<feature type="region of interest" description="Disordered" evidence="1">
    <location>
        <begin position="37"/>
        <end position="66"/>
    </location>
</feature>
<organism evidence="3">
    <name type="scientific">Cyprideis torosa</name>
    <dbReference type="NCBI Taxonomy" id="163714"/>
    <lineage>
        <taxon>Eukaryota</taxon>
        <taxon>Metazoa</taxon>
        <taxon>Ecdysozoa</taxon>
        <taxon>Arthropoda</taxon>
        <taxon>Crustacea</taxon>
        <taxon>Oligostraca</taxon>
        <taxon>Ostracoda</taxon>
        <taxon>Podocopa</taxon>
        <taxon>Podocopida</taxon>
        <taxon>Cytherocopina</taxon>
        <taxon>Cytheroidea</taxon>
        <taxon>Cytherideidae</taxon>
        <taxon>Cyprideis</taxon>
    </lineage>
</organism>
<dbReference type="GO" id="GO:0005524">
    <property type="term" value="F:ATP binding"/>
    <property type="evidence" value="ECO:0007669"/>
    <property type="project" value="InterPro"/>
</dbReference>
<accession>A0A7R9A025</accession>
<gene>
    <name evidence="3" type="ORF">CTOB1V02_LOCUS15976</name>
</gene>
<feature type="non-terminal residue" evidence="3">
    <location>
        <position position="1"/>
    </location>
</feature>
<dbReference type="InterPro" id="IPR027417">
    <property type="entry name" value="P-loop_NTPase"/>
</dbReference>
<feature type="domain" description="ABC transporter" evidence="2">
    <location>
        <begin position="26"/>
        <end position="99"/>
    </location>
</feature>
<dbReference type="Pfam" id="PF00005">
    <property type="entry name" value="ABC_tran"/>
    <property type="match status" value="1"/>
</dbReference>
<evidence type="ECO:0000313" key="3">
    <source>
        <dbReference type="EMBL" id="CAD7238161.1"/>
    </source>
</evidence>
<sequence>MELKQKMLEDEEKQNALFDKRLAQEETWIRQGIKARRTRNEGRVRALKSMRNERSDRRERGERARTPVKALSGGETNRVLLAKLFSQPANLLVLDEPTNDLDIETLELLEEILLDFDGTVLLVSHDREFMDNVVTGIFVVEGGGRVSEYVGGYTSWAEKGRRLVHQEQWADEVSGEKEPAVKPATAKPEASGKSNKLSYKDQRELDALP</sequence>
<evidence type="ECO:0000256" key="1">
    <source>
        <dbReference type="SAM" id="MobiDB-lite"/>
    </source>
</evidence>
<dbReference type="PANTHER" id="PTHR42855">
    <property type="entry name" value="ABC TRANSPORTER ATP-BINDING SUBUNIT"/>
    <property type="match status" value="1"/>
</dbReference>
<evidence type="ECO:0000259" key="2">
    <source>
        <dbReference type="Pfam" id="PF00005"/>
    </source>
</evidence>
<dbReference type="PANTHER" id="PTHR42855:SF1">
    <property type="entry name" value="ABC TRANSPORTER DOMAIN-CONTAINING PROTEIN"/>
    <property type="match status" value="1"/>
</dbReference>
<dbReference type="GO" id="GO:0016887">
    <property type="term" value="F:ATP hydrolysis activity"/>
    <property type="evidence" value="ECO:0007669"/>
    <property type="project" value="InterPro"/>
</dbReference>
<name>A0A7R9A025_9CRUS</name>
<dbReference type="SUPFAM" id="SSF52540">
    <property type="entry name" value="P-loop containing nucleoside triphosphate hydrolases"/>
    <property type="match status" value="1"/>
</dbReference>
<dbReference type="InterPro" id="IPR003439">
    <property type="entry name" value="ABC_transporter-like_ATP-bd"/>
</dbReference>
<protein>
    <recommendedName>
        <fullName evidence="2">ABC transporter domain-containing protein</fullName>
    </recommendedName>
</protein>
<feature type="compositionally biased region" description="Basic and acidic residues" evidence="1">
    <location>
        <begin position="198"/>
        <end position="209"/>
    </location>
</feature>
<dbReference type="Gene3D" id="3.40.50.300">
    <property type="entry name" value="P-loop containing nucleotide triphosphate hydrolases"/>
    <property type="match status" value="1"/>
</dbReference>
<proteinExistence type="predicted"/>
<feature type="region of interest" description="Disordered" evidence="1">
    <location>
        <begin position="168"/>
        <end position="209"/>
    </location>
</feature>
<dbReference type="InterPro" id="IPR051309">
    <property type="entry name" value="ABCF_ATPase"/>
</dbReference>